<dbReference type="AlphaFoldDB" id="A0A0H3K3Q3"/>
<sequence length="89" mass="10763">MQGGSTMLQDTDTVRHYQRLTDAMVQLWERGYRPDDIRLYIEGYLAALRQNGSIEAFWLHRLEEQVIRFLYDPSNFEVYPYPQAQRDRY</sequence>
<dbReference type="KEGG" id="syc:syc1639_d"/>
<proteinExistence type="predicted"/>
<evidence type="ECO:0000313" key="2">
    <source>
        <dbReference type="Proteomes" id="UP000001175"/>
    </source>
</evidence>
<dbReference type="eggNOG" id="ENOG5032RVN">
    <property type="taxonomic scope" value="Bacteria"/>
</dbReference>
<protein>
    <submittedName>
        <fullName evidence="1">Uncharacterized protein</fullName>
    </submittedName>
</protein>
<gene>
    <name evidence="1" type="ordered locus">syc1639_d</name>
</gene>
<organism evidence="1 2">
    <name type="scientific">Synechococcus sp. (strain ATCC 27144 / PCC 6301 / SAUG 1402/1)</name>
    <name type="common">Anacystis nidulans</name>
    <dbReference type="NCBI Taxonomy" id="269084"/>
    <lineage>
        <taxon>Bacteria</taxon>
        <taxon>Bacillati</taxon>
        <taxon>Cyanobacteriota</taxon>
        <taxon>Cyanophyceae</taxon>
        <taxon>Synechococcales</taxon>
        <taxon>Synechococcaceae</taxon>
        <taxon>Synechococcus</taxon>
    </lineage>
</organism>
<dbReference type="Pfam" id="PF20547">
    <property type="entry name" value="DUF6761"/>
    <property type="match status" value="1"/>
</dbReference>
<dbReference type="Proteomes" id="UP000001175">
    <property type="component" value="Chromosome"/>
</dbReference>
<evidence type="ECO:0000313" key="1">
    <source>
        <dbReference type="EMBL" id="BAD79829.1"/>
    </source>
</evidence>
<reference evidence="1 2" key="1">
    <citation type="journal article" date="2007" name="Photosyn. Res.">
        <title>Complete nucleotide sequence of the freshwater unicellular cyanobacterium Synechococcus elongatus PCC 6301 chromosome: gene content and organization.</title>
        <authorList>
            <person name="Sugita C."/>
            <person name="Ogata K."/>
            <person name="Shikata M."/>
            <person name="Jikuya H."/>
            <person name="Takano J."/>
            <person name="Furumichi M."/>
            <person name="Kanehisa M."/>
            <person name="Omata T."/>
            <person name="Sugiura M."/>
            <person name="Sugita M."/>
        </authorList>
    </citation>
    <scope>NUCLEOTIDE SEQUENCE [LARGE SCALE GENOMIC DNA]</scope>
    <source>
        <strain evidence="2">ATCC 27144 / PCC 6301 / SAUG 1402/1</strain>
    </source>
</reference>
<dbReference type="EMBL" id="AP008231">
    <property type="protein sequence ID" value="BAD79829.1"/>
    <property type="molecule type" value="Genomic_DNA"/>
</dbReference>
<name>A0A0H3K3Q3_SYNP6</name>
<dbReference type="InterPro" id="IPR046649">
    <property type="entry name" value="DUF6761"/>
</dbReference>
<accession>A0A0H3K3Q3</accession>